<dbReference type="InterPro" id="IPR002912">
    <property type="entry name" value="ACT_dom"/>
</dbReference>
<dbReference type="InterPro" id="IPR045865">
    <property type="entry name" value="ACT-like_dom_sf"/>
</dbReference>
<dbReference type="PROSITE" id="PS51740">
    <property type="entry name" value="SPOVT_ABRB"/>
    <property type="match status" value="1"/>
</dbReference>
<dbReference type="SUPFAM" id="SSF89447">
    <property type="entry name" value="AbrB/MazE/MraZ-like"/>
    <property type="match status" value="1"/>
</dbReference>
<dbReference type="Pfam" id="PF01842">
    <property type="entry name" value="ACT"/>
    <property type="match status" value="1"/>
</dbReference>
<reference evidence="3" key="1">
    <citation type="journal article" date="2020" name="mSystems">
        <title>Genome- and Community-Level Interaction Insights into Carbon Utilization and Element Cycling Functions of Hydrothermarchaeota in Hydrothermal Sediment.</title>
        <authorList>
            <person name="Zhou Z."/>
            <person name="Liu Y."/>
            <person name="Xu W."/>
            <person name="Pan J."/>
            <person name="Luo Z.H."/>
            <person name="Li M."/>
        </authorList>
    </citation>
    <scope>NUCLEOTIDE SEQUENCE [LARGE SCALE GENOMIC DNA]</scope>
    <source>
        <strain evidence="3">SpSt-110</strain>
    </source>
</reference>
<feature type="domain" description="SpoVT-AbrB" evidence="2">
    <location>
        <begin position="5"/>
        <end position="52"/>
    </location>
</feature>
<dbReference type="PROSITE" id="PS51671">
    <property type="entry name" value="ACT"/>
    <property type="match status" value="1"/>
</dbReference>
<dbReference type="SMART" id="SM00966">
    <property type="entry name" value="SpoVT_AbrB"/>
    <property type="match status" value="1"/>
</dbReference>
<protein>
    <submittedName>
        <fullName evidence="3">ACT domain-containing protein</fullName>
    </submittedName>
</protein>
<evidence type="ECO:0000259" key="2">
    <source>
        <dbReference type="PROSITE" id="PS51740"/>
    </source>
</evidence>
<accession>A0A7J3XX24</accession>
<dbReference type="InterPro" id="IPR037914">
    <property type="entry name" value="SpoVT-AbrB_sf"/>
</dbReference>
<dbReference type="GO" id="GO:0003677">
    <property type="term" value="F:DNA binding"/>
    <property type="evidence" value="ECO:0007669"/>
    <property type="project" value="InterPro"/>
</dbReference>
<dbReference type="SUPFAM" id="SSF55021">
    <property type="entry name" value="ACT-like"/>
    <property type="match status" value="1"/>
</dbReference>
<dbReference type="NCBIfam" id="NF006352">
    <property type="entry name" value="PRK08577.1"/>
    <property type="match status" value="1"/>
</dbReference>
<dbReference type="InterPro" id="IPR007159">
    <property type="entry name" value="SpoVT-AbrB_dom"/>
</dbReference>
<name>A0A7J3XX24_9CREN</name>
<gene>
    <name evidence="3" type="ORF">ENM60_00430</name>
</gene>
<sequence length="137" mass="15403">MVKIEELVRVDSKGRITIPLTIREALDIREGMFVVVVGDRDRKEIVITPLPVSAKLVRLLMKIEDRPGVLAEITKYLADYGADIVMTKCVVIKRAEIAECEIIIDVSKTDIKQPNLIADKLKMLEAVKNIEAVWFTG</sequence>
<dbReference type="Gene3D" id="3.30.70.260">
    <property type="match status" value="1"/>
</dbReference>
<dbReference type="NCBIfam" id="TIGR01439">
    <property type="entry name" value="lp_hng_hel_AbrB"/>
    <property type="match status" value="1"/>
</dbReference>
<proteinExistence type="predicted"/>
<dbReference type="EMBL" id="DRYK01000013">
    <property type="protein sequence ID" value="HHP67258.1"/>
    <property type="molecule type" value="Genomic_DNA"/>
</dbReference>
<dbReference type="Gene3D" id="2.10.260.10">
    <property type="match status" value="1"/>
</dbReference>
<organism evidence="3">
    <name type="scientific">Thermogladius calderae</name>
    <dbReference type="NCBI Taxonomy" id="1200300"/>
    <lineage>
        <taxon>Archaea</taxon>
        <taxon>Thermoproteota</taxon>
        <taxon>Thermoprotei</taxon>
        <taxon>Desulfurococcales</taxon>
        <taxon>Desulfurococcaceae</taxon>
        <taxon>Thermogladius</taxon>
    </lineage>
</organism>
<dbReference type="Pfam" id="PF04014">
    <property type="entry name" value="MazE_antitoxin"/>
    <property type="match status" value="1"/>
</dbReference>
<dbReference type="AlphaFoldDB" id="A0A7J3XX24"/>
<feature type="domain" description="ACT" evidence="1">
    <location>
        <begin position="58"/>
        <end position="135"/>
    </location>
</feature>
<comment type="caution">
    <text evidence="3">The sequence shown here is derived from an EMBL/GenBank/DDBJ whole genome shotgun (WGS) entry which is preliminary data.</text>
</comment>
<evidence type="ECO:0000259" key="1">
    <source>
        <dbReference type="PROSITE" id="PS51671"/>
    </source>
</evidence>
<evidence type="ECO:0000313" key="3">
    <source>
        <dbReference type="EMBL" id="HHP67258.1"/>
    </source>
</evidence>